<evidence type="ECO:0000256" key="1">
    <source>
        <dbReference type="ARBA" id="ARBA00004123"/>
    </source>
</evidence>
<sequence length="1392" mass="155893">MDFSFSFMQGIMGNTIQQPPQLIDSANIRQEGTCDTGSDPGEDGGPSYDAALDAEFSYPPSASEDMQQVSNGFPPGLGMYEPQAKFSMYSQFPNGSANGYGAIRSYGEHGLIPPPSLVDSTPSSQPSHAPSITPGGVLKKTSSPEIKLKIIKTYQNGKELFESALCGDLLQELQVMHTQRRHERKKEKRKKSARLQQQVQEQSLDQSQTQAGTTGQTEDTHVQPQPTEAPPVPKVHHPSVIQETGFCKEFVIGDLVWSKVGTYPWWPCMVSSDPQMKVHTRINTRGHREYHVQFFGSVAERAWIHEKRIVMYQGKKQFDDLQSETLRKTTNPVERHKLLKPIPQRERSQWEVGVGHAEDAFLMTRQERIDNYTFIYVDPDPNEAPPNKKPNIRAERRNRRSSDNTNSQASNEEKNQRGDQRKASSPKQNAGCDARARQDSPPPVRAWKTAAARKLLPLSITMKRLNVEITKCDWPLLQKKAIPSPKKEKDEEEKEERVEREARQPDLGYCSPENDTVRDAAQYFYTFSGSQERKLQRRSVRSRSESERGSDPVPKKKTKKEQVSISDACKPLKKRSRASTDVEMASSQYRDTSDSDSRGLNDPQGLFGKSLDSPAAADADASDTQSVDSGLSRQDSSTGKRDTVCQICEVYGEGLVVCEGDCNRQFHLECLGLTSLPEGRFTCLECRNGNHPCFSCKTVGQEVTRCSVLGCGCYYHEDCVRKLPGTTISSDGGFCCPQHSCATCCLERDLQRASKGRLMRCIRCPLAYHTGDSCVAAGSVALTHHIMICSSHGSAKRNGLLTSPVNVGWCFLCARGLLVQDLTDTILSSYAYKSHYLLTESNRAELKLPMIPSPSSATKKNVGKGGKLLCCDSCPASFHPECLEMEMPEGAWSCSDCRAGKKPHYKQIVWVKLGNYRWWPAEICNPRLVPSNIQSLRHDIGDFPVFFFGSHDYYWINQGRVFPYVENDKNFVTGQININKTFKKALEEAARRFQELKAQRESREALEQERNSRKPPPYKFIKSNKPVGKVQVHVADLSEIPRCNCRPTDEHPCSLDSQCLNRMLQYECHPQVCPAGDNCENQCFSKRLYAETEVIKTDGRGWGLRTNQALRKGDFVTEYVGEVIDSEECQQRIKRAHENHVTNFYMLTLTKDRVIDAGPKGNSSRFMNHSCSPNCETQKWTVNGDVRIGLFALCDIESGTELTFNYNLHCVGNRRTSCHCGSDNCSGFLGVQPMSAVVMEKEEKARNAKLKPKKRKLRPEGKHTHEYFCFCCGEGGELVMCDRKDCPKAYHLLCLNLTKPPYGRWECPWHDCSVCGAPASSLCDFCPRSFCGDHEAGALNASSLEGRPCCSSHNPLSPLGSNSSSTQPRRSTLSPVRVKEEPELEPGQQAAE</sequence>
<dbReference type="Gene3D" id="2.30.30.140">
    <property type="match status" value="2"/>
</dbReference>
<dbReference type="EC" id="2.1.1.371" evidence="23"/>
<dbReference type="GO" id="GO:0008270">
    <property type="term" value="F:zinc ion binding"/>
    <property type="evidence" value="ECO:0007669"/>
    <property type="project" value="UniProtKB-KW"/>
</dbReference>
<feature type="compositionally biased region" description="Basic and acidic residues" evidence="27">
    <location>
        <begin position="485"/>
        <end position="504"/>
    </location>
</feature>
<evidence type="ECO:0000256" key="12">
    <source>
        <dbReference type="ARBA" id="ARBA00022853"/>
    </source>
</evidence>
<dbReference type="CDD" id="cd20166">
    <property type="entry name" value="PWWP_NSD3_rpt2"/>
    <property type="match status" value="1"/>
</dbReference>
<dbReference type="PROSITE" id="PS50868">
    <property type="entry name" value="POST_SET"/>
    <property type="match status" value="1"/>
</dbReference>
<feature type="domain" description="AWS" evidence="32">
    <location>
        <begin position="1038"/>
        <end position="1088"/>
    </location>
</feature>
<evidence type="ECO:0000256" key="27">
    <source>
        <dbReference type="SAM" id="MobiDB-lite"/>
    </source>
</evidence>
<evidence type="ECO:0000256" key="9">
    <source>
        <dbReference type="ARBA" id="ARBA00022737"/>
    </source>
</evidence>
<dbReference type="InterPro" id="IPR041306">
    <property type="entry name" value="C5HCH"/>
</dbReference>
<comment type="catalytic activity">
    <reaction evidence="19">
        <text>L-lysyl(4)-[histone H3] + 2 S-adenosyl-L-methionine = N(6),N(6)-dimethyl-L-lysyl(4)-[histone H3] + 2 S-adenosyl-L-homocysteine + 2 H(+)</text>
        <dbReference type="Rhea" id="RHEA:64448"/>
        <dbReference type="Rhea" id="RHEA-COMP:15540"/>
        <dbReference type="Rhea" id="RHEA-COMP:15547"/>
        <dbReference type="ChEBI" id="CHEBI:15378"/>
        <dbReference type="ChEBI" id="CHEBI:29969"/>
        <dbReference type="ChEBI" id="CHEBI:57856"/>
        <dbReference type="ChEBI" id="CHEBI:59789"/>
        <dbReference type="ChEBI" id="CHEBI:61976"/>
        <dbReference type="EC" id="2.1.1.370"/>
    </reaction>
</comment>
<keyword evidence="12" id="KW-0156">Chromatin regulator</keyword>
<dbReference type="FunFam" id="2.30.30.140:FF:000030">
    <property type="entry name" value="Histone-lysine N-methyltransferase"/>
    <property type="match status" value="1"/>
</dbReference>
<evidence type="ECO:0000256" key="20">
    <source>
        <dbReference type="ARBA" id="ARBA00056539"/>
    </source>
</evidence>
<feature type="region of interest" description="Disordered" evidence="27">
    <location>
        <begin position="376"/>
        <end position="445"/>
    </location>
</feature>
<keyword evidence="17" id="KW-0539">Nucleus</keyword>
<keyword evidence="16" id="KW-0804">Transcription</keyword>
<dbReference type="CDD" id="cd19173">
    <property type="entry name" value="SET_NSD"/>
    <property type="match status" value="1"/>
</dbReference>
<dbReference type="SMART" id="SM00249">
    <property type="entry name" value="PHD"/>
    <property type="match status" value="4"/>
</dbReference>
<organism evidence="33 34">
    <name type="scientific">Seriola dumerili</name>
    <name type="common">Greater amberjack</name>
    <name type="synonym">Caranx dumerili</name>
    <dbReference type="NCBI Taxonomy" id="41447"/>
    <lineage>
        <taxon>Eukaryota</taxon>
        <taxon>Metazoa</taxon>
        <taxon>Chordata</taxon>
        <taxon>Craniata</taxon>
        <taxon>Vertebrata</taxon>
        <taxon>Euteleostomi</taxon>
        <taxon>Actinopterygii</taxon>
        <taxon>Neopterygii</taxon>
        <taxon>Teleostei</taxon>
        <taxon>Neoteleostei</taxon>
        <taxon>Acanthomorphata</taxon>
        <taxon>Carangaria</taxon>
        <taxon>Carangiformes</taxon>
        <taxon>Carangidae</taxon>
        <taxon>Seriola</taxon>
    </lineage>
</organism>
<keyword evidence="15" id="KW-0175">Coiled coil</keyword>
<feature type="domain" description="PWWP" evidence="30">
    <location>
        <begin position="905"/>
        <end position="967"/>
    </location>
</feature>
<evidence type="ECO:0000259" key="29">
    <source>
        <dbReference type="PROSITE" id="PS50280"/>
    </source>
</evidence>
<evidence type="ECO:0000256" key="14">
    <source>
        <dbReference type="ARBA" id="ARBA00023015"/>
    </source>
</evidence>
<dbReference type="STRING" id="41447.ENSSDUP00000003915"/>
<dbReference type="Proteomes" id="UP000261420">
    <property type="component" value="Unplaced"/>
</dbReference>
<evidence type="ECO:0000259" key="28">
    <source>
        <dbReference type="PROSITE" id="PS50016"/>
    </source>
</evidence>
<evidence type="ECO:0000256" key="17">
    <source>
        <dbReference type="ARBA" id="ARBA00023242"/>
    </source>
</evidence>
<keyword evidence="34" id="KW-1185">Reference proteome</keyword>
<dbReference type="Pfam" id="PF17907">
    <property type="entry name" value="AWS"/>
    <property type="match status" value="1"/>
</dbReference>
<dbReference type="InterPro" id="IPR047453">
    <property type="entry name" value="PWWP_NSD3_rpt2"/>
</dbReference>
<feature type="region of interest" description="Disordered" evidence="27">
    <location>
        <begin position="30"/>
        <end position="53"/>
    </location>
</feature>
<protein>
    <recommendedName>
        <fullName evidence="24">Histone-lysine N-methyltransferase NSD3</fullName>
        <ecNumber evidence="22">2.1.1.370</ecNumber>
        <ecNumber evidence="23">2.1.1.371</ecNumber>
    </recommendedName>
    <alternativeName>
        <fullName evidence="25">Nuclear SET domain-containing protein 3</fullName>
    </alternativeName>
</protein>
<dbReference type="FunFam" id="3.30.40.10:FF:000025">
    <property type="entry name" value="Histone-lysine N-methyltransferase"/>
    <property type="match status" value="1"/>
</dbReference>
<comment type="function">
    <text evidence="20">Histone methyltransferase. Preferentially dimethylates 'Lys-4' and 'Lys-27' of histone H3 forming H3K4me2 and H3K27me2. H3 'Lys-4' methylation represents a specific tag for epigenetic transcriptional activation, while 'Lys-27' is a mark for transcriptional repression.</text>
</comment>
<dbReference type="InterPro" id="IPR055198">
    <property type="entry name" value="NSD_PHD"/>
</dbReference>
<dbReference type="FunFam" id="3.30.40.10:FF:000530">
    <property type="entry name" value="Histone-lysine N-methyltransferase"/>
    <property type="match status" value="1"/>
</dbReference>
<feature type="region of interest" description="Disordered" evidence="27">
    <location>
        <begin position="483"/>
        <end position="514"/>
    </location>
</feature>
<evidence type="ECO:0000256" key="13">
    <source>
        <dbReference type="ARBA" id="ARBA00022990"/>
    </source>
</evidence>
<evidence type="ECO:0000256" key="21">
    <source>
        <dbReference type="ARBA" id="ARBA00065976"/>
    </source>
</evidence>
<dbReference type="InterPro" id="IPR001965">
    <property type="entry name" value="Znf_PHD"/>
</dbReference>
<proteinExistence type="predicted"/>
<feature type="region of interest" description="Disordered" evidence="27">
    <location>
        <begin position="528"/>
        <end position="638"/>
    </location>
</feature>
<keyword evidence="6" id="KW-0808">Transferase</keyword>
<evidence type="ECO:0000259" key="30">
    <source>
        <dbReference type="PROSITE" id="PS50812"/>
    </source>
</evidence>
<dbReference type="OMA" id="DAGWPTY"/>
<dbReference type="CDD" id="cd15661">
    <property type="entry name" value="PHD5_NSD3"/>
    <property type="match status" value="1"/>
</dbReference>
<dbReference type="CDD" id="cd15565">
    <property type="entry name" value="PHD2_NSD"/>
    <property type="match status" value="1"/>
</dbReference>
<dbReference type="GeneTree" id="ENSGT00940000155355"/>
<feature type="region of interest" description="Disordered" evidence="27">
    <location>
        <begin position="1000"/>
        <end position="1020"/>
    </location>
</feature>
<dbReference type="Pfam" id="PF00628">
    <property type="entry name" value="PHD"/>
    <property type="match status" value="1"/>
</dbReference>
<dbReference type="Pfam" id="PF22908">
    <property type="entry name" value="PHD_NSD"/>
    <property type="match status" value="1"/>
</dbReference>
<reference evidence="33" key="1">
    <citation type="submission" date="2025-08" db="UniProtKB">
        <authorList>
            <consortium name="Ensembl"/>
        </authorList>
    </citation>
    <scope>IDENTIFICATION</scope>
</reference>
<dbReference type="InterPro" id="IPR011011">
    <property type="entry name" value="Znf_FYVE_PHD"/>
</dbReference>
<dbReference type="CDD" id="cd15649">
    <property type="entry name" value="PHD1_NSD3"/>
    <property type="match status" value="1"/>
</dbReference>
<evidence type="ECO:0000256" key="7">
    <source>
        <dbReference type="ARBA" id="ARBA00022691"/>
    </source>
</evidence>
<evidence type="ECO:0000256" key="18">
    <source>
        <dbReference type="ARBA" id="ARBA00050891"/>
    </source>
</evidence>
<keyword evidence="4" id="KW-0597">Phosphoprotein</keyword>
<dbReference type="PROSITE" id="PS51215">
    <property type="entry name" value="AWS"/>
    <property type="match status" value="1"/>
</dbReference>
<dbReference type="InterPro" id="IPR013083">
    <property type="entry name" value="Znf_RING/FYVE/PHD"/>
</dbReference>
<evidence type="ECO:0000313" key="33">
    <source>
        <dbReference type="Ensembl" id="ENSSDUP00000003915.1"/>
    </source>
</evidence>
<feature type="compositionally biased region" description="Basic and acidic residues" evidence="27">
    <location>
        <begin position="411"/>
        <end position="422"/>
    </location>
</feature>
<dbReference type="SUPFAM" id="SSF82199">
    <property type="entry name" value="SET domain"/>
    <property type="match status" value="1"/>
</dbReference>
<dbReference type="InterPro" id="IPR001214">
    <property type="entry name" value="SET_dom"/>
</dbReference>
<evidence type="ECO:0000256" key="3">
    <source>
        <dbReference type="ARBA" id="ARBA00022454"/>
    </source>
</evidence>
<dbReference type="InterPro" id="IPR047527">
    <property type="entry name" value="PHD5_NSD3"/>
</dbReference>
<feature type="region of interest" description="Disordered" evidence="27">
    <location>
        <begin position="1357"/>
        <end position="1392"/>
    </location>
</feature>
<name>A0A3B4TCZ2_SERDU</name>
<feature type="compositionally biased region" description="Low complexity" evidence="27">
    <location>
        <begin position="196"/>
        <end position="217"/>
    </location>
</feature>
<dbReference type="SMART" id="SM00293">
    <property type="entry name" value="PWWP"/>
    <property type="match status" value="2"/>
</dbReference>
<feature type="region of interest" description="Disordered" evidence="27">
    <location>
        <begin position="180"/>
        <end position="236"/>
    </location>
</feature>
<keyword evidence="14" id="KW-0805">Transcription regulation</keyword>
<dbReference type="Pfam" id="PF23011">
    <property type="entry name" value="PHD-1st_NSD"/>
    <property type="match status" value="1"/>
</dbReference>
<dbReference type="FunFam" id="2.170.270.10:FF:000002">
    <property type="entry name" value="Histone-lysine N-methyltransferase"/>
    <property type="match status" value="1"/>
</dbReference>
<evidence type="ECO:0000256" key="5">
    <source>
        <dbReference type="ARBA" id="ARBA00022603"/>
    </source>
</evidence>
<dbReference type="PANTHER" id="PTHR22884">
    <property type="entry name" value="SET DOMAIN PROTEINS"/>
    <property type="match status" value="1"/>
</dbReference>
<reference evidence="33" key="2">
    <citation type="submission" date="2025-09" db="UniProtKB">
        <authorList>
            <consortium name="Ensembl"/>
        </authorList>
    </citation>
    <scope>IDENTIFICATION</scope>
</reference>
<dbReference type="GO" id="GO:0005634">
    <property type="term" value="C:nucleus"/>
    <property type="evidence" value="ECO:0007669"/>
    <property type="project" value="UniProtKB-SubCell"/>
</dbReference>
<dbReference type="Gene3D" id="3.30.40.10">
    <property type="entry name" value="Zinc/RING finger domain, C3HC4 (zinc finger)"/>
    <property type="match status" value="4"/>
</dbReference>
<dbReference type="Pfam" id="PF00855">
    <property type="entry name" value="PWWP"/>
    <property type="match status" value="2"/>
</dbReference>
<keyword evidence="11" id="KW-0862">Zinc</keyword>
<dbReference type="InterPro" id="IPR019787">
    <property type="entry name" value="Znf_PHD-finger"/>
</dbReference>
<dbReference type="GO" id="GO:0140952">
    <property type="term" value="F:histone H3K27 dimethyltransferase activity"/>
    <property type="evidence" value="ECO:0007669"/>
    <property type="project" value="UniProtKB-EC"/>
</dbReference>
<evidence type="ECO:0000256" key="16">
    <source>
        <dbReference type="ARBA" id="ARBA00023163"/>
    </source>
</evidence>
<evidence type="ECO:0000256" key="19">
    <source>
        <dbReference type="ARBA" id="ARBA00052270"/>
    </source>
</evidence>
<evidence type="ECO:0000256" key="4">
    <source>
        <dbReference type="ARBA" id="ARBA00022553"/>
    </source>
</evidence>
<keyword evidence="9" id="KW-0677">Repeat</keyword>
<dbReference type="PROSITE" id="PS50812">
    <property type="entry name" value="PWWP"/>
    <property type="match status" value="2"/>
</dbReference>
<feature type="domain" description="Post-SET" evidence="31">
    <location>
        <begin position="1214"/>
        <end position="1230"/>
    </location>
</feature>
<dbReference type="PROSITE" id="PS50016">
    <property type="entry name" value="ZF_PHD_2"/>
    <property type="match status" value="2"/>
</dbReference>
<evidence type="ECO:0000313" key="34">
    <source>
        <dbReference type="Proteomes" id="UP000261420"/>
    </source>
</evidence>
<dbReference type="InterPro" id="IPR046341">
    <property type="entry name" value="SET_dom_sf"/>
</dbReference>
<dbReference type="InterPro" id="IPR006560">
    <property type="entry name" value="AWS_dom"/>
</dbReference>
<evidence type="ECO:0000256" key="10">
    <source>
        <dbReference type="ARBA" id="ARBA00022771"/>
    </source>
</evidence>
<dbReference type="InterPro" id="IPR019786">
    <property type="entry name" value="Zinc_finger_PHD-type_CS"/>
</dbReference>
<evidence type="ECO:0000256" key="25">
    <source>
        <dbReference type="ARBA" id="ARBA00081740"/>
    </source>
</evidence>
<keyword evidence="10 26" id="KW-0863">Zinc-finger</keyword>
<dbReference type="InterPro" id="IPR050777">
    <property type="entry name" value="SET2_Histone-Lys_MeTrsfase"/>
</dbReference>
<dbReference type="GO" id="GO:0140946">
    <property type="term" value="F:histone H3K4 dimethyltransferase activity"/>
    <property type="evidence" value="ECO:0007669"/>
    <property type="project" value="UniProtKB-EC"/>
</dbReference>
<evidence type="ECO:0000256" key="22">
    <source>
        <dbReference type="ARBA" id="ARBA00066818"/>
    </source>
</evidence>
<dbReference type="InterPro" id="IPR059153">
    <property type="entry name" value="NSD_PHD-1st"/>
</dbReference>
<dbReference type="SUPFAM" id="SSF57903">
    <property type="entry name" value="FYVE/PHD zinc finger"/>
    <property type="match status" value="3"/>
</dbReference>
<dbReference type="SMART" id="SM00317">
    <property type="entry name" value="SET"/>
    <property type="match status" value="1"/>
</dbReference>
<dbReference type="EC" id="2.1.1.370" evidence="22"/>
<evidence type="ECO:0000256" key="23">
    <source>
        <dbReference type="ARBA" id="ARBA00066819"/>
    </source>
</evidence>
<evidence type="ECO:0000256" key="26">
    <source>
        <dbReference type="PROSITE-ProRule" id="PRU00146"/>
    </source>
</evidence>
<accession>A0A3B4TCZ2</accession>
<keyword evidence="3" id="KW-0158">Chromosome</keyword>
<feature type="domain" description="PWWP" evidence="30">
    <location>
        <begin position="252"/>
        <end position="314"/>
    </location>
</feature>
<feature type="compositionally biased region" description="Basic residues" evidence="27">
    <location>
        <begin position="180"/>
        <end position="193"/>
    </location>
</feature>
<evidence type="ECO:0000256" key="2">
    <source>
        <dbReference type="ARBA" id="ARBA00004286"/>
    </source>
</evidence>
<comment type="catalytic activity">
    <reaction evidence="18">
        <text>L-lysyl(27)-[histone H3] + 2 S-adenosyl-L-methionine = N(6),N(6)-dimethyl-L-lysyl(27)-[histone H3] + 2 S-adenosyl-L-homocysteine + 2 H(+)</text>
        <dbReference type="Rhea" id="RHEA:64452"/>
        <dbReference type="Rhea" id="RHEA-COMP:15539"/>
        <dbReference type="Rhea" id="RHEA-COMP:15548"/>
        <dbReference type="ChEBI" id="CHEBI:15378"/>
        <dbReference type="ChEBI" id="CHEBI:29969"/>
        <dbReference type="ChEBI" id="CHEBI:57856"/>
        <dbReference type="ChEBI" id="CHEBI:59789"/>
        <dbReference type="ChEBI" id="CHEBI:61976"/>
        <dbReference type="EC" id="2.1.1.371"/>
    </reaction>
</comment>
<comment type="subunit">
    <text evidence="21">Interacts with BRD4. Interacts (via KIKL motif) with BRD3 (via NET domain).</text>
</comment>
<feature type="compositionally biased region" description="Basic and acidic residues" evidence="27">
    <location>
        <begin position="1000"/>
        <end position="1012"/>
    </location>
</feature>
<dbReference type="InterPro" id="IPR003616">
    <property type="entry name" value="Post-SET_dom"/>
</dbReference>
<keyword evidence="5" id="KW-0489">Methyltransferase</keyword>
<keyword evidence="13" id="KW-0007">Acetylation</keyword>
<feature type="compositionally biased region" description="Polar residues" evidence="27">
    <location>
        <begin position="118"/>
        <end position="130"/>
    </location>
</feature>
<feature type="domain" description="SET" evidence="29">
    <location>
        <begin position="1090"/>
        <end position="1207"/>
    </location>
</feature>
<keyword evidence="7" id="KW-0949">S-adenosyl-L-methionine</keyword>
<feature type="region of interest" description="Disordered" evidence="27">
    <location>
        <begin position="111"/>
        <end position="139"/>
    </location>
</feature>
<evidence type="ECO:0000256" key="8">
    <source>
        <dbReference type="ARBA" id="ARBA00022723"/>
    </source>
</evidence>
<dbReference type="Ensembl" id="ENSSDUT00000003999.1">
    <property type="protein sequence ID" value="ENSSDUP00000003915.1"/>
    <property type="gene ID" value="ENSSDUG00000002924.1"/>
</dbReference>
<dbReference type="GO" id="GO:0032259">
    <property type="term" value="P:methylation"/>
    <property type="evidence" value="ECO:0007669"/>
    <property type="project" value="UniProtKB-KW"/>
</dbReference>
<dbReference type="Pfam" id="PF17982">
    <property type="entry name" value="C5HCH"/>
    <property type="match status" value="1"/>
</dbReference>
<dbReference type="FunFam" id="3.30.40.10:FF:000205">
    <property type="entry name" value="Histone-lysine N-methyltransferase"/>
    <property type="match status" value="1"/>
</dbReference>
<evidence type="ECO:0000256" key="24">
    <source>
        <dbReference type="ARBA" id="ARBA00068930"/>
    </source>
</evidence>
<feature type="domain" description="PHD-type" evidence="28">
    <location>
        <begin position="1266"/>
        <end position="1313"/>
    </location>
</feature>
<dbReference type="Pfam" id="PF00856">
    <property type="entry name" value="SET"/>
    <property type="match status" value="1"/>
</dbReference>
<feature type="compositionally biased region" description="Basic and acidic residues" evidence="27">
    <location>
        <begin position="542"/>
        <end position="554"/>
    </location>
</feature>
<evidence type="ECO:0000259" key="31">
    <source>
        <dbReference type="PROSITE" id="PS50868"/>
    </source>
</evidence>
<dbReference type="PROSITE" id="PS50280">
    <property type="entry name" value="SET"/>
    <property type="match status" value="1"/>
</dbReference>
<evidence type="ECO:0000259" key="32">
    <source>
        <dbReference type="PROSITE" id="PS51215"/>
    </source>
</evidence>
<comment type="subcellular location">
    <subcellularLocation>
        <location evidence="2">Chromosome</location>
    </subcellularLocation>
    <subcellularLocation>
        <location evidence="1">Nucleus</location>
    </subcellularLocation>
</comment>
<dbReference type="GO" id="GO:0005694">
    <property type="term" value="C:chromosome"/>
    <property type="evidence" value="ECO:0007669"/>
    <property type="project" value="UniProtKB-SubCell"/>
</dbReference>
<dbReference type="SUPFAM" id="SSF63748">
    <property type="entry name" value="Tudor/PWWP/MBT"/>
    <property type="match status" value="2"/>
</dbReference>
<evidence type="ECO:0000256" key="15">
    <source>
        <dbReference type="ARBA" id="ARBA00023054"/>
    </source>
</evidence>
<evidence type="ECO:0000256" key="6">
    <source>
        <dbReference type="ARBA" id="ARBA00022679"/>
    </source>
</evidence>
<feature type="domain" description="PHD-type" evidence="28">
    <location>
        <begin position="642"/>
        <end position="689"/>
    </location>
</feature>
<evidence type="ECO:0000256" key="11">
    <source>
        <dbReference type="ARBA" id="ARBA00022833"/>
    </source>
</evidence>
<feature type="compositionally biased region" description="Low complexity" evidence="27">
    <location>
        <begin position="610"/>
        <end position="629"/>
    </location>
</feature>
<dbReference type="Gene3D" id="2.170.270.10">
    <property type="entry name" value="SET domain"/>
    <property type="match status" value="1"/>
</dbReference>
<dbReference type="PROSITE" id="PS01359">
    <property type="entry name" value="ZF_PHD_1"/>
    <property type="match status" value="1"/>
</dbReference>
<keyword evidence="8" id="KW-0479">Metal-binding</keyword>
<dbReference type="InterPro" id="IPR000313">
    <property type="entry name" value="PWWP_dom"/>
</dbReference>
<dbReference type="SMART" id="SM00570">
    <property type="entry name" value="AWS"/>
    <property type="match status" value="1"/>
</dbReference>
<dbReference type="FunFam" id="2.30.30.140:FF:000004">
    <property type="entry name" value="Histone-lysine N-methyltransferase"/>
    <property type="match status" value="1"/>
</dbReference>